<evidence type="ECO:0000313" key="5">
    <source>
        <dbReference type="Proteomes" id="UP000829291"/>
    </source>
</evidence>
<dbReference type="AlphaFoldDB" id="A0A6J0B948"/>
<dbReference type="Proteomes" id="UP000829291">
    <property type="component" value="Chromosome 5"/>
</dbReference>
<dbReference type="SUPFAM" id="SSF117281">
    <property type="entry name" value="Kelch motif"/>
    <property type="match status" value="1"/>
</dbReference>
<dbReference type="Pfam" id="PF01344">
    <property type="entry name" value="Kelch_1"/>
    <property type="match status" value="2"/>
</dbReference>
<protein>
    <submittedName>
        <fullName evidence="6">Kelch-like protein 22 isoform X1</fullName>
    </submittedName>
</protein>
<dbReference type="InterPro" id="IPR015915">
    <property type="entry name" value="Kelch-typ_b-propeller"/>
</dbReference>
<organism evidence="6">
    <name type="scientific">Neodiprion lecontei</name>
    <name type="common">Redheaded pine sawfly</name>
    <dbReference type="NCBI Taxonomy" id="441921"/>
    <lineage>
        <taxon>Eukaryota</taxon>
        <taxon>Metazoa</taxon>
        <taxon>Ecdysozoa</taxon>
        <taxon>Arthropoda</taxon>
        <taxon>Hexapoda</taxon>
        <taxon>Insecta</taxon>
        <taxon>Pterygota</taxon>
        <taxon>Neoptera</taxon>
        <taxon>Endopterygota</taxon>
        <taxon>Hymenoptera</taxon>
        <taxon>Tenthredinoidea</taxon>
        <taxon>Diprionidae</taxon>
        <taxon>Diprioninae</taxon>
        <taxon>Neodiprion</taxon>
    </lineage>
</organism>
<dbReference type="PANTHER" id="PTHR24412">
    <property type="entry name" value="KELCH PROTEIN"/>
    <property type="match status" value="1"/>
</dbReference>
<dbReference type="GO" id="GO:0003779">
    <property type="term" value="F:actin binding"/>
    <property type="evidence" value="ECO:0007669"/>
    <property type="project" value="UniProtKB-KW"/>
</dbReference>
<dbReference type="InterPro" id="IPR000210">
    <property type="entry name" value="BTB/POZ_dom"/>
</dbReference>
<dbReference type="PANTHER" id="PTHR24412:SF489">
    <property type="entry name" value="RING FINGER DOMAIN AND KELCH REPEAT-CONTAINING PROTEIN DDB_G0271372"/>
    <property type="match status" value="1"/>
</dbReference>
<evidence type="ECO:0000256" key="1">
    <source>
        <dbReference type="ARBA" id="ARBA00022441"/>
    </source>
</evidence>
<dbReference type="InterPro" id="IPR006652">
    <property type="entry name" value="Kelch_1"/>
</dbReference>
<dbReference type="InterPro" id="IPR011333">
    <property type="entry name" value="SKP1/BTB/POZ_sf"/>
</dbReference>
<feature type="domain" description="BTB" evidence="4">
    <location>
        <begin position="6"/>
        <end position="64"/>
    </location>
</feature>
<name>A0A6J0B948_NEOLC</name>
<evidence type="ECO:0000256" key="2">
    <source>
        <dbReference type="ARBA" id="ARBA00022737"/>
    </source>
</evidence>
<keyword evidence="1" id="KW-0880">Kelch repeat</keyword>
<evidence type="ECO:0000313" key="6">
    <source>
        <dbReference type="RefSeq" id="XP_015510717.1"/>
    </source>
</evidence>
<dbReference type="Gene3D" id="2.120.10.80">
    <property type="entry name" value="Kelch-type beta propeller"/>
    <property type="match status" value="1"/>
</dbReference>
<dbReference type="InParanoid" id="A0A6J0B948"/>
<gene>
    <name evidence="6" type="primary">LOC107217629</name>
</gene>
<dbReference type="RefSeq" id="XP_015510717.1">
    <property type="nucleotide sequence ID" value="XM_015655231.2"/>
</dbReference>
<reference evidence="6" key="1">
    <citation type="submission" date="2025-08" db="UniProtKB">
        <authorList>
            <consortium name="RefSeq"/>
        </authorList>
    </citation>
    <scope>IDENTIFICATION</scope>
    <source>
        <tissue evidence="6">Thorax and Abdomen</tissue>
    </source>
</reference>
<dbReference type="PROSITE" id="PS50097">
    <property type="entry name" value="BTB"/>
    <property type="match status" value="1"/>
</dbReference>
<dbReference type="KEGG" id="nlo:107217629"/>
<dbReference type="Gene3D" id="3.30.710.10">
    <property type="entry name" value="Potassium Channel Kv1.1, Chain A"/>
    <property type="match status" value="1"/>
</dbReference>
<evidence type="ECO:0000256" key="3">
    <source>
        <dbReference type="ARBA" id="ARBA00023203"/>
    </source>
</evidence>
<dbReference type="GeneID" id="107217629"/>
<keyword evidence="3" id="KW-0009">Actin-binding</keyword>
<accession>A0A6J0B948</accession>
<proteinExistence type="predicted"/>
<keyword evidence="2" id="KW-0677">Repeat</keyword>
<keyword evidence="5" id="KW-1185">Reference proteome</keyword>
<dbReference type="OrthoDB" id="10027872at2759"/>
<dbReference type="SMART" id="SM00612">
    <property type="entry name" value="Kelch"/>
    <property type="match status" value="2"/>
</dbReference>
<sequence>METTKERVTLILGEERIEAYRDDLSSKSDYFASLFSPNFCDTLSTEHRINYEIDAKTLRTFVSWTSESANSTFADIRRVKRSLSRYASQYSSLDDVPELLELGVLFAAEELTKDLTNIIACRRLDPEKSIQFWRLAKELNLLVLRDLAKASCLEHLSEGLHCSTYLELPEEEFLDLVGSACNQSSLDFLLEITKQWLERNVPSGEIDRFKLHFPFMLLEKDALDNDRTEKINEQRLKSNAQCVVGYKVIGENQQQVCIYCWDGSKFFEVAEIPKFSNVSTKNIEGRQAVGRGYDIYIIGGEYGIGTGLFEKEIWRYSTITKSWYYVTSLREPRRHMAVAFLNNRLYVMGGVGRRRLKLSTVDVYNVHQDRWSKAADVPEEFTSVPMTVEYNEKLMIYKSALYTYDPRKNNWQTICCDFRGFRNASSLATKPISIQYIAWWNDSTYIIDCNNPKYAQVWIQGDLSNYPATWFSDCASAFSNVVTNGPYLIGFSQSEDTVYIETMMLTRDRYTKMRMRYSQDGTGIRNLCVDSPIGCFNIINSCKLNERLLIDIDASNKTRRY</sequence>
<evidence type="ECO:0000259" key="4">
    <source>
        <dbReference type="PROSITE" id="PS50097"/>
    </source>
</evidence>